<sequence length="70" mass="7623">MPNRDCQNSSLKSGSFTAQNPCQYKPKNSTQIRQPQQHPVGKIPQSPTTSAFSGVFAPSLTLANRPEYGT</sequence>
<dbReference type="EMBL" id="VKGC01000024">
    <property type="protein sequence ID" value="TSA80803.1"/>
    <property type="molecule type" value="Genomic_DNA"/>
</dbReference>
<accession>A0A553UKS0</accession>
<feature type="region of interest" description="Disordered" evidence="1">
    <location>
        <begin position="1"/>
        <end position="53"/>
    </location>
</feature>
<organism evidence="2 3">
    <name type="scientific">Helicobacter mehlei</name>
    <dbReference type="NCBI Taxonomy" id="2316080"/>
    <lineage>
        <taxon>Bacteria</taxon>
        <taxon>Pseudomonadati</taxon>
        <taxon>Campylobacterota</taxon>
        <taxon>Epsilonproteobacteria</taxon>
        <taxon>Campylobacterales</taxon>
        <taxon>Helicobacteraceae</taxon>
        <taxon>Helicobacter</taxon>
    </lineage>
</organism>
<evidence type="ECO:0000313" key="3">
    <source>
        <dbReference type="Proteomes" id="UP000319322"/>
    </source>
</evidence>
<reference evidence="2" key="1">
    <citation type="submission" date="2019-07" db="EMBL/GenBank/DDBJ databases">
        <title>Helicobacter labacensis sp. nov., Helicobacter mehlei sp. nov. and Helicobacter vulpis sp. nov., isolated from gastric mucosa of red fox (Vulpis vulpis).</title>
        <authorList>
            <person name="Kusar D."/>
            <person name="Gruntar I."/>
            <person name="Pate M."/>
            <person name="Zajc U."/>
            <person name="Ocepek M."/>
        </authorList>
    </citation>
    <scope>NUCLEOTIDE SEQUENCE [LARGE SCALE GENOMIC DNA]</scope>
    <source>
        <strain evidence="2">L8b</strain>
    </source>
</reference>
<protein>
    <submittedName>
        <fullName evidence="2">Uncharacterized protein</fullName>
    </submittedName>
</protein>
<reference evidence="2" key="2">
    <citation type="submission" date="2019-07" db="EMBL/GenBank/DDBJ databases">
        <authorList>
            <person name="Papic B."/>
        </authorList>
    </citation>
    <scope>NUCLEOTIDE SEQUENCE [LARGE SCALE GENOMIC DNA]</scope>
    <source>
        <strain evidence="2">L8b</strain>
    </source>
</reference>
<feature type="compositionally biased region" description="Polar residues" evidence="1">
    <location>
        <begin position="1"/>
        <end position="37"/>
    </location>
</feature>
<gene>
    <name evidence="2" type="ORF">FNE76_07080</name>
</gene>
<dbReference type="RefSeq" id="WP_120948674.1">
    <property type="nucleotide sequence ID" value="NZ_QXQS01000019.1"/>
</dbReference>
<comment type="caution">
    <text evidence="2">The sequence shown here is derived from an EMBL/GenBank/DDBJ whole genome shotgun (WGS) entry which is preliminary data.</text>
</comment>
<name>A0A553UKS0_9HELI</name>
<keyword evidence="3" id="KW-1185">Reference proteome</keyword>
<dbReference type="Proteomes" id="UP000319322">
    <property type="component" value="Unassembled WGS sequence"/>
</dbReference>
<proteinExistence type="predicted"/>
<evidence type="ECO:0000256" key="1">
    <source>
        <dbReference type="SAM" id="MobiDB-lite"/>
    </source>
</evidence>
<dbReference type="AlphaFoldDB" id="A0A553UKS0"/>
<evidence type="ECO:0000313" key="2">
    <source>
        <dbReference type="EMBL" id="TSA80803.1"/>
    </source>
</evidence>